<dbReference type="CDD" id="cd09719">
    <property type="entry name" value="Cas1_I-E"/>
    <property type="match status" value="1"/>
</dbReference>
<dbReference type="Gene3D" id="3.100.10.20">
    <property type="entry name" value="CRISPR-associated endonuclease Cas1, N-terminal domain"/>
    <property type="match status" value="1"/>
</dbReference>
<keyword evidence="6 8" id="KW-0051">Antiviral defense</keyword>
<evidence type="ECO:0000313" key="10">
    <source>
        <dbReference type="Proteomes" id="UP000069771"/>
    </source>
</evidence>
<dbReference type="GO" id="GO:0004520">
    <property type="term" value="F:DNA endonuclease activity"/>
    <property type="evidence" value="ECO:0007669"/>
    <property type="project" value="InterPro"/>
</dbReference>
<gene>
    <name evidence="8" type="primary">cas1</name>
    <name evidence="9" type="ORF">AALO17_23900</name>
</gene>
<keyword evidence="1 8" id="KW-0540">Nuclease</keyword>
<evidence type="ECO:0000256" key="3">
    <source>
        <dbReference type="ARBA" id="ARBA00022759"/>
    </source>
</evidence>
<dbReference type="InterPro" id="IPR042211">
    <property type="entry name" value="CRISPR-assoc_Cas1_N"/>
</dbReference>
<dbReference type="InterPro" id="IPR002729">
    <property type="entry name" value="CRISPR-assoc_Cas1"/>
</dbReference>
<evidence type="ECO:0000256" key="5">
    <source>
        <dbReference type="ARBA" id="ARBA00022842"/>
    </source>
</evidence>
<dbReference type="GO" id="GO:0046872">
    <property type="term" value="F:metal ion binding"/>
    <property type="evidence" value="ECO:0007669"/>
    <property type="project" value="UniProtKB-UniRule"/>
</dbReference>
<dbReference type="KEGG" id="fro:AALO17_23900"/>
<dbReference type="Proteomes" id="UP000069771">
    <property type="component" value="Chromosome"/>
</dbReference>
<dbReference type="EMBL" id="CP011391">
    <property type="protein sequence ID" value="AMK55524.1"/>
    <property type="molecule type" value="Genomic_DNA"/>
</dbReference>
<keyword evidence="8" id="KW-0464">Manganese</keyword>
<dbReference type="PANTHER" id="PTHR34353:SF3">
    <property type="entry name" value="CRISPR-ASSOCIATED ENDONUCLEASE CAS1"/>
    <property type="match status" value="1"/>
</dbReference>
<dbReference type="InterPro" id="IPR033641">
    <property type="entry name" value="Cas1_I-E"/>
</dbReference>
<dbReference type="GO" id="GO:0003677">
    <property type="term" value="F:DNA binding"/>
    <property type="evidence" value="ECO:0007669"/>
    <property type="project" value="UniProtKB-KW"/>
</dbReference>
<keyword evidence="4 8" id="KW-0378">Hydrolase</keyword>
<evidence type="ECO:0000256" key="8">
    <source>
        <dbReference type="HAMAP-Rule" id="MF_01470"/>
    </source>
</evidence>
<evidence type="ECO:0000256" key="7">
    <source>
        <dbReference type="ARBA" id="ARBA00023125"/>
    </source>
</evidence>
<dbReference type="HAMAP" id="MF_01470">
    <property type="entry name" value="Cas1"/>
    <property type="match status" value="1"/>
</dbReference>
<keyword evidence="5 8" id="KW-0460">Magnesium</keyword>
<feature type="binding site" evidence="8">
    <location>
        <position position="220"/>
    </location>
    <ligand>
        <name>Mn(2+)</name>
        <dbReference type="ChEBI" id="CHEBI:29035"/>
    </ligand>
</feature>
<dbReference type="InterPro" id="IPR050646">
    <property type="entry name" value="Cas1"/>
</dbReference>
<dbReference type="GO" id="GO:0043571">
    <property type="term" value="P:maintenance of CRISPR repeat elements"/>
    <property type="evidence" value="ECO:0007669"/>
    <property type="project" value="UniProtKB-UniRule"/>
</dbReference>
<keyword evidence="2 8" id="KW-0479">Metal-binding</keyword>
<evidence type="ECO:0000256" key="4">
    <source>
        <dbReference type="ARBA" id="ARBA00022801"/>
    </source>
</evidence>
<feature type="binding site" evidence="8">
    <location>
        <position position="140"/>
    </location>
    <ligand>
        <name>Mn(2+)</name>
        <dbReference type="ChEBI" id="CHEBI:29035"/>
    </ligand>
</feature>
<dbReference type="GO" id="GO:0016787">
    <property type="term" value="F:hydrolase activity"/>
    <property type="evidence" value="ECO:0007669"/>
    <property type="project" value="UniProtKB-KW"/>
</dbReference>
<evidence type="ECO:0000313" key="9">
    <source>
        <dbReference type="EMBL" id="AMK55524.1"/>
    </source>
</evidence>
<dbReference type="NCBIfam" id="TIGR03638">
    <property type="entry name" value="cas1_ECOLI"/>
    <property type="match status" value="1"/>
</dbReference>
<accession>A0A140DXZ7</accession>
<evidence type="ECO:0000256" key="6">
    <source>
        <dbReference type="ARBA" id="ARBA00023118"/>
    </source>
</evidence>
<keyword evidence="3 8" id="KW-0255">Endonuclease</keyword>
<reference evidence="9 10" key="1">
    <citation type="journal article" date="2016" name="Gut Pathog.">
        <title>Whole genome sequencing of "Faecalibaculum rodentium" ALO17, isolated from C57BL/6J laboratory mouse feces.</title>
        <authorList>
            <person name="Lim S."/>
            <person name="Chang D.H."/>
            <person name="Ahn S."/>
            <person name="Kim B.C."/>
        </authorList>
    </citation>
    <scope>NUCLEOTIDE SEQUENCE [LARGE SCALE GENOMIC DNA]</scope>
    <source>
        <strain evidence="9 10">Alo17</strain>
    </source>
</reference>
<dbReference type="AlphaFoldDB" id="A0A140DXZ7"/>
<dbReference type="GO" id="GO:0051607">
    <property type="term" value="P:defense response to virus"/>
    <property type="evidence" value="ECO:0007669"/>
    <property type="project" value="UniProtKB-UniRule"/>
</dbReference>
<dbReference type="InterPro" id="IPR042206">
    <property type="entry name" value="CRISPR-assoc_Cas1_C"/>
</dbReference>
<dbReference type="Pfam" id="PF01867">
    <property type="entry name" value="Cas_Cas1"/>
    <property type="match status" value="1"/>
</dbReference>
<keyword evidence="7 8" id="KW-0238">DNA-binding</keyword>
<sequence length="313" mass="35284">MRPELQELPKISDRWTFLYLEHCTVSRESNALRAEDQNGYVLIPSHSFLVLMLGPGTRVSHRAMELIADSGVTVIWVGEAATKFYAGGRPLSANSALLQKQAKLVSNQRLHIQVVRKMYSMRFPGEDVEGLTLQQLRGKEGSRVRSLYKKLSEEWHVPWNGRNYKPDDFDNSDDVNKALSVANTCLYGLVHSVVAALGLAPGLGFIHVGLDKSFIYDIADLYKAEYTIPLAFELAGTGTKNIAWETRKRVRDEFYESHLIERIVKDLQWLLTDTDEDADSGNDEGTLCLWDGNRGCTEAGVQYFPRKEGKREG</sequence>
<proteinExistence type="inferred from homology"/>
<dbReference type="PANTHER" id="PTHR34353">
    <property type="entry name" value="CRISPR-ASSOCIATED ENDONUCLEASE CAS1 1"/>
    <property type="match status" value="1"/>
</dbReference>
<comment type="function">
    <text evidence="8">CRISPR (clustered regularly interspaced short palindromic repeat), is an adaptive immune system that provides protection against mobile genetic elements (viruses, transposable elements and conjugative plasmids). CRISPR clusters contain spacers, sequences complementary to antecedent mobile elements, and target invading nucleic acids. CRISPR clusters are transcribed and processed into CRISPR RNA (crRNA). Acts as a dsDNA endonuclease. Involved in the integration of spacer DNA into the CRISPR cassette.</text>
</comment>
<dbReference type="EC" id="3.1.-.-" evidence="8"/>
<comment type="similarity">
    <text evidence="8">Belongs to the CRISPR-associated endonuclease Cas1 family.</text>
</comment>
<dbReference type="Gene3D" id="1.20.120.920">
    <property type="entry name" value="CRISPR-associated endonuclease Cas1, C-terminal domain"/>
    <property type="match status" value="1"/>
</dbReference>
<feature type="binding site" evidence="8">
    <location>
        <position position="207"/>
    </location>
    <ligand>
        <name>Mn(2+)</name>
        <dbReference type="ChEBI" id="CHEBI:29035"/>
    </ligand>
</feature>
<dbReference type="PATRIC" id="fig|1702221.3.peg.2321"/>
<keyword evidence="10" id="KW-1185">Reference proteome</keyword>
<dbReference type="STRING" id="1702221.AALO17_23900"/>
<dbReference type="NCBIfam" id="TIGR00287">
    <property type="entry name" value="cas1"/>
    <property type="match status" value="1"/>
</dbReference>
<name>A0A140DXZ7_9FIRM</name>
<comment type="subunit">
    <text evidence="8">Homodimer, forms a heterotetramer with a Cas2 homodimer.</text>
</comment>
<evidence type="ECO:0000256" key="2">
    <source>
        <dbReference type="ARBA" id="ARBA00022723"/>
    </source>
</evidence>
<organism evidence="9 10">
    <name type="scientific">Faecalibaculum rodentium</name>
    <dbReference type="NCBI Taxonomy" id="1702221"/>
    <lineage>
        <taxon>Bacteria</taxon>
        <taxon>Bacillati</taxon>
        <taxon>Bacillota</taxon>
        <taxon>Erysipelotrichia</taxon>
        <taxon>Erysipelotrichales</taxon>
        <taxon>Erysipelotrichaceae</taxon>
        <taxon>Faecalibaculum</taxon>
    </lineage>
</organism>
<protein>
    <recommendedName>
        <fullName evidence="8">CRISPR-associated endonuclease Cas1</fullName>
        <ecNumber evidence="8">3.1.-.-</ecNumber>
    </recommendedName>
</protein>
<evidence type="ECO:0000256" key="1">
    <source>
        <dbReference type="ARBA" id="ARBA00022722"/>
    </source>
</evidence>
<dbReference type="InterPro" id="IPR019851">
    <property type="entry name" value="CRISPR-assoc_Cas1_ECOLI"/>
</dbReference>
<comment type="cofactor">
    <cofactor evidence="8">
        <name>Mg(2+)</name>
        <dbReference type="ChEBI" id="CHEBI:18420"/>
    </cofactor>
    <cofactor evidence="8">
        <name>Mn(2+)</name>
        <dbReference type="ChEBI" id="CHEBI:29035"/>
    </cofactor>
</comment>